<accession>A0A2T8IBH9</accession>
<dbReference type="EMBL" id="CM008052">
    <property type="protein sequence ID" value="PVH35017.1"/>
    <property type="molecule type" value="Genomic_DNA"/>
</dbReference>
<sequence length="116" mass="13199">MLMCGAIWTERERERGENGALRLGKRRRQVGPSWQREEGREVRALRLAALRELGLGGPCGERREGRGKRWAGVERRKGWWACVGRGRAGCWALPSSSSFPFSLLHSTIQTSLFEFK</sequence>
<protein>
    <submittedName>
        <fullName evidence="1">Uncharacterized protein</fullName>
    </submittedName>
</protein>
<dbReference type="Proteomes" id="UP000243499">
    <property type="component" value="Chromosome 7"/>
</dbReference>
<reference evidence="1" key="1">
    <citation type="submission" date="2018-04" db="EMBL/GenBank/DDBJ databases">
        <title>WGS assembly of Panicum hallii.</title>
        <authorList>
            <person name="Lovell J."/>
            <person name="Jenkins J."/>
            <person name="Lowry D."/>
            <person name="Mamidi S."/>
            <person name="Sreedasyam A."/>
            <person name="Weng X."/>
            <person name="Barry K."/>
            <person name="Bonette J."/>
            <person name="Campitelli B."/>
            <person name="Daum C."/>
            <person name="Gordon S."/>
            <person name="Gould B."/>
            <person name="Lipzen A."/>
            <person name="Macqueen A."/>
            <person name="Palacio-Mejia J."/>
            <person name="Plott C."/>
            <person name="Shakirov E."/>
            <person name="Shu S."/>
            <person name="Yoshinaga Y."/>
            <person name="Zane M."/>
            <person name="Rokhsar D."/>
            <person name="Grimwood J."/>
            <person name="Schmutz J."/>
            <person name="Juenger T."/>
        </authorList>
    </citation>
    <scope>NUCLEOTIDE SEQUENCE [LARGE SCALE GENOMIC DNA]</scope>
    <source>
        <strain evidence="1">FIL2</strain>
    </source>
</reference>
<proteinExistence type="predicted"/>
<organism evidence="1">
    <name type="scientific">Panicum hallii</name>
    <dbReference type="NCBI Taxonomy" id="206008"/>
    <lineage>
        <taxon>Eukaryota</taxon>
        <taxon>Viridiplantae</taxon>
        <taxon>Streptophyta</taxon>
        <taxon>Embryophyta</taxon>
        <taxon>Tracheophyta</taxon>
        <taxon>Spermatophyta</taxon>
        <taxon>Magnoliopsida</taxon>
        <taxon>Liliopsida</taxon>
        <taxon>Poales</taxon>
        <taxon>Poaceae</taxon>
        <taxon>PACMAD clade</taxon>
        <taxon>Panicoideae</taxon>
        <taxon>Panicodae</taxon>
        <taxon>Paniceae</taxon>
        <taxon>Panicinae</taxon>
        <taxon>Panicum</taxon>
        <taxon>Panicum sect. Panicum</taxon>
    </lineage>
</organism>
<gene>
    <name evidence="1" type="ORF">PAHAL_7G087000</name>
</gene>
<evidence type="ECO:0000313" key="1">
    <source>
        <dbReference type="EMBL" id="PVH35017.1"/>
    </source>
</evidence>
<name>A0A2T8IBH9_9POAL</name>
<dbReference type="Gramene" id="PVH35017">
    <property type="protein sequence ID" value="PVH35017"/>
    <property type="gene ID" value="PAHAL_7G087000"/>
</dbReference>
<dbReference type="AlphaFoldDB" id="A0A2T8IBH9"/>